<feature type="compositionally biased region" description="Basic and acidic residues" evidence="1">
    <location>
        <begin position="1"/>
        <end position="13"/>
    </location>
</feature>
<gene>
    <name evidence="3" type="ORF">AAFC00_004589</name>
</gene>
<feature type="compositionally biased region" description="Polar residues" evidence="1">
    <location>
        <begin position="26"/>
        <end position="38"/>
    </location>
</feature>
<feature type="region of interest" description="Disordered" evidence="1">
    <location>
        <begin position="220"/>
        <end position="276"/>
    </location>
</feature>
<dbReference type="InterPro" id="IPR029058">
    <property type="entry name" value="AB_hydrolase_fold"/>
</dbReference>
<reference evidence="3 4" key="1">
    <citation type="submission" date="2024-07" db="EMBL/GenBank/DDBJ databases">
        <title>Draft sequence of the Neodothiora populina.</title>
        <authorList>
            <person name="Drown D.D."/>
            <person name="Schuette U.S."/>
            <person name="Buechlein A.B."/>
            <person name="Rusch D.R."/>
            <person name="Winton L.W."/>
            <person name="Adams G.A."/>
        </authorList>
    </citation>
    <scope>NUCLEOTIDE SEQUENCE [LARGE SCALE GENOMIC DNA]</scope>
    <source>
        <strain evidence="3 4">CPC 39397</strain>
    </source>
</reference>
<evidence type="ECO:0000313" key="4">
    <source>
        <dbReference type="Proteomes" id="UP001562354"/>
    </source>
</evidence>
<feature type="compositionally biased region" description="Low complexity" evidence="1">
    <location>
        <begin position="405"/>
        <end position="416"/>
    </location>
</feature>
<evidence type="ECO:0000259" key="2">
    <source>
        <dbReference type="Pfam" id="PF12697"/>
    </source>
</evidence>
<feature type="compositionally biased region" description="Low complexity" evidence="1">
    <location>
        <begin position="508"/>
        <end position="550"/>
    </location>
</feature>
<keyword evidence="4" id="KW-1185">Reference proteome</keyword>
<dbReference type="EMBL" id="JBFMKM010000016">
    <property type="protein sequence ID" value="KAL1296993.1"/>
    <property type="molecule type" value="Genomic_DNA"/>
</dbReference>
<dbReference type="Pfam" id="PF12697">
    <property type="entry name" value="Abhydrolase_6"/>
    <property type="match status" value="1"/>
</dbReference>
<accession>A0ABR3P2Q9</accession>
<feature type="region of interest" description="Disordered" evidence="1">
    <location>
        <begin position="686"/>
        <end position="717"/>
    </location>
</feature>
<evidence type="ECO:0000313" key="3">
    <source>
        <dbReference type="EMBL" id="KAL1296993.1"/>
    </source>
</evidence>
<name>A0ABR3P2Q9_9PEZI</name>
<evidence type="ECO:0000256" key="1">
    <source>
        <dbReference type="SAM" id="MobiDB-lite"/>
    </source>
</evidence>
<dbReference type="PANTHER" id="PTHR47842">
    <property type="entry name" value="EXPRESSED PROTEIN"/>
    <property type="match status" value="1"/>
</dbReference>
<dbReference type="SUPFAM" id="SSF53474">
    <property type="entry name" value="alpha/beta-Hydrolases"/>
    <property type="match status" value="1"/>
</dbReference>
<feature type="region of interest" description="Disordered" evidence="1">
    <location>
        <begin position="365"/>
        <end position="571"/>
    </location>
</feature>
<sequence>MSEKHNFTPDRSRPPPLPPRAPSHSQNAENIQTSSTPPESEDAPPSYDSIFTREPSDVRPPLGAADPRTSSTQSLKPVRLSGEQSDKRRLLLIYIHGFMGNETSFQSFPAHVHHLAAALLAESHTVHTKVYPRYRSKKNITFARDDFSGWLAPHESSLTDVILLGHSMGGLVSAEVALSQVDPSSPLRHRILGTINFDVPFLGMHPSVIKSGLASIFSPAPGSPAASPTPTPAASFSDSGNASTAGHSSEPPALPPRRPDTLFNPQQAADPNYNPHFDNDVALPVRTGWRSAWHFVNKHSDDLLGATKQLVKSHMEFGGAMADYSGLKNRYCRIRALEEASIEVRSSVMSGSWGPPRVRFVNYYTSSTGRPKKPKTPAATPGLGDAGALQNLESASSLSLVQTQDSASAPTKAATPPEEDTVPSEPKSQSPLIMVDKVEDDIGDPSHYDLEESNDALGGSLSMMEPLPMSDYDEDESEEESWADAVEDVHISNDNPVSLEETADTHTASAKPTEPAESSAPSSNPLEESTSVITTTSSLTSDPSLSLSITASTLPPIPDAPPRPAEPDFSAYVDKATRKLAEKDYARTLKTWERAVKDRERAIRDREKLEEKRQRQAIKDGKRAERESDKEAKRLEKEAERMEKEAERVARLQDKQQHDSHESVFEIQRRETEKEWKEALNMKWNDEDGTVTPMDSSSMSRTNTMTTTTTNEGPTPSLSSIQKSLAAQEKANAKANLPPREHTFCSLPPKDASGNRDPTWIKVFMPDVDEVGAHCGLFFETSPAYEQLVGEVGEKIAEWVGVAEGERVAGELEEGVD</sequence>
<feature type="region of interest" description="Disordered" evidence="1">
    <location>
        <begin position="1"/>
        <end position="82"/>
    </location>
</feature>
<feature type="compositionally biased region" description="Low complexity" evidence="1">
    <location>
        <begin position="220"/>
        <end position="237"/>
    </location>
</feature>
<protein>
    <recommendedName>
        <fullName evidence="2">AB hydrolase-1 domain-containing protein</fullName>
    </recommendedName>
</protein>
<dbReference type="GeneID" id="95978289"/>
<dbReference type="InterPro" id="IPR000073">
    <property type="entry name" value="AB_hydrolase_1"/>
</dbReference>
<feature type="compositionally biased region" description="Polar residues" evidence="1">
    <location>
        <begin position="391"/>
        <end position="404"/>
    </location>
</feature>
<feature type="compositionally biased region" description="Acidic residues" evidence="1">
    <location>
        <begin position="471"/>
        <end position="486"/>
    </location>
</feature>
<organism evidence="3 4">
    <name type="scientific">Neodothiora populina</name>
    <dbReference type="NCBI Taxonomy" id="2781224"/>
    <lineage>
        <taxon>Eukaryota</taxon>
        <taxon>Fungi</taxon>
        <taxon>Dikarya</taxon>
        <taxon>Ascomycota</taxon>
        <taxon>Pezizomycotina</taxon>
        <taxon>Dothideomycetes</taxon>
        <taxon>Dothideomycetidae</taxon>
        <taxon>Dothideales</taxon>
        <taxon>Dothioraceae</taxon>
        <taxon>Neodothiora</taxon>
    </lineage>
</organism>
<dbReference type="RefSeq" id="XP_069196675.1">
    <property type="nucleotide sequence ID" value="XM_069344254.1"/>
</dbReference>
<feature type="compositionally biased region" description="Low complexity" evidence="1">
    <location>
        <begin position="696"/>
        <end position="711"/>
    </location>
</feature>
<proteinExistence type="predicted"/>
<dbReference type="Gene3D" id="3.40.50.1820">
    <property type="entry name" value="alpha/beta hydrolase"/>
    <property type="match status" value="1"/>
</dbReference>
<feature type="domain" description="AB hydrolase-1" evidence="2">
    <location>
        <begin position="93"/>
        <end position="278"/>
    </location>
</feature>
<feature type="compositionally biased region" description="Polar residues" evidence="1">
    <location>
        <begin position="238"/>
        <end position="247"/>
    </location>
</feature>
<feature type="region of interest" description="Disordered" evidence="1">
    <location>
        <begin position="598"/>
        <end position="672"/>
    </location>
</feature>
<comment type="caution">
    <text evidence="3">The sequence shown here is derived from an EMBL/GenBank/DDBJ whole genome shotgun (WGS) entry which is preliminary data.</text>
</comment>
<dbReference type="PANTHER" id="PTHR47842:SF3">
    <property type="entry name" value="DUF676 DOMAIN-CONTAINING PROTEIN"/>
    <property type="match status" value="1"/>
</dbReference>
<dbReference type="Proteomes" id="UP001562354">
    <property type="component" value="Unassembled WGS sequence"/>
</dbReference>
<feature type="compositionally biased region" description="Pro residues" evidence="1">
    <location>
        <begin position="555"/>
        <end position="564"/>
    </location>
</feature>